<keyword evidence="1" id="KW-0496">Mitochondrion</keyword>
<dbReference type="EMBL" id="MH281621">
    <property type="protein sequence ID" value="AYR06578.1"/>
    <property type="molecule type" value="Genomic_DNA"/>
</dbReference>
<geneLocation type="mitochondrion" evidence="1"/>
<dbReference type="AlphaFoldDB" id="A0A3G3MIH5"/>
<reference evidence="1" key="1">
    <citation type="journal article" date="2018" name="Genome Biol. Evol.">
        <title>Mitochondrial and Plastid Genomes from Coralline Red Algae Provide Insights into the Incongruent Evolutionary Histories of Organelles.</title>
        <authorList>
            <person name="Lee J."/>
            <person name="Song H.J."/>
            <person name="In Park S."/>
            <person name="Lee Y.M."/>
            <person name="Jeong S.Y."/>
            <person name="Oh Cho T."/>
            <person name="Kim J.H."/>
            <person name="Choi H.G."/>
            <person name="Choi C.G."/>
            <person name="Nelson W.A."/>
            <person name="Fredericq S."/>
            <person name="Bhattacharya D."/>
            <person name="Su Yoon H."/>
        </authorList>
    </citation>
    <scope>NUCLEOTIDE SEQUENCE</scope>
</reference>
<evidence type="ECO:0000313" key="1">
    <source>
        <dbReference type="EMBL" id="AYR06578.1"/>
    </source>
</evidence>
<gene>
    <name evidence="1" type="primary">orf1</name>
</gene>
<organism evidence="1">
    <name type="scientific">Lithothamnion sp</name>
    <dbReference type="NCBI Taxonomy" id="1940749"/>
    <lineage>
        <taxon>Eukaryota</taxon>
        <taxon>Rhodophyta</taxon>
        <taxon>Florideophyceae</taxon>
        <taxon>Corallinophycidae</taxon>
        <taxon>Hapalidiales</taxon>
        <taxon>Hapalidiaceae</taxon>
        <taxon>Melobesioideae</taxon>
        <taxon>Lithothamnion</taxon>
    </lineage>
</organism>
<protein>
    <submittedName>
        <fullName evidence="1">Uncharacterized protein</fullName>
    </submittedName>
</protein>
<sequence>MFCIHKIISSSLVISSLVYKIMQYFLNPRLQIYSKLICKYDTLDKEFLFSTNLMFKPSFIKVSCCINSLKVQNFSIILNKEFVTLQRIAYWTKSKKSNSDSVKIFVNLRRSILYLYLELFLHTHFLDKNVRFNFDKDYCKYLFFIDKFSYFFVAKFLVNLDSCVFCNENILLYLFF</sequence>
<accession>A0A3G3MIH5</accession>
<name>A0A3G3MIH5_9FLOR</name>
<proteinExistence type="predicted"/>